<dbReference type="Gramene" id="ORUFI03G16300.1">
    <property type="protein sequence ID" value="ORUFI03G16300.1"/>
    <property type="gene ID" value="ORUFI03G16300"/>
</dbReference>
<evidence type="ECO:0000313" key="1">
    <source>
        <dbReference type="EnsemblPlants" id="ORUFI03G16300.1"/>
    </source>
</evidence>
<protein>
    <submittedName>
        <fullName evidence="1">Uncharacterized protein</fullName>
    </submittedName>
</protein>
<dbReference type="HOGENOM" id="CLU_131767_0_0_1"/>
<sequence>MEHGRLPFVPGVADGGVQVLGPDLVDTFACPTLLLRRDRSAEFGVVERTCPCLETDLGSKKASLECSTDDDSSEHGGIVSICPCMDRISGIGWSNKKPTTPSVGVIGDGRRKAVPDLDQPKGLGGVVHAEGSVLLRLHLGDDYGFWSPAFVSCSERNLLITAAALQICLENNLYCSSS</sequence>
<organism evidence="1 2">
    <name type="scientific">Oryza rufipogon</name>
    <name type="common">Brownbeard rice</name>
    <name type="synonym">Asian wild rice</name>
    <dbReference type="NCBI Taxonomy" id="4529"/>
    <lineage>
        <taxon>Eukaryota</taxon>
        <taxon>Viridiplantae</taxon>
        <taxon>Streptophyta</taxon>
        <taxon>Embryophyta</taxon>
        <taxon>Tracheophyta</taxon>
        <taxon>Spermatophyta</taxon>
        <taxon>Magnoliopsida</taxon>
        <taxon>Liliopsida</taxon>
        <taxon>Poales</taxon>
        <taxon>Poaceae</taxon>
        <taxon>BOP clade</taxon>
        <taxon>Oryzoideae</taxon>
        <taxon>Oryzeae</taxon>
        <taxon>Oryzinae</taxon>
        <taxon>Oryza</taxon>
    </lineage>
</organism>
<dbReference type="OMA" id="IVSICPC"/>
<dbReference type="AlphaFoldDB" id="A0A0E0NUE7"/>
<evidence type="ECO:0000313" key="2">
    <source>
        <dbReference type="Proteomes" id="UP000008022"/>
    </source>
</evidence>
<name>A0A0E0NUE7_ORYRU</name>
<reference evidence="2" key="1">
    <citation type="submission" date="2013-06" db="EMBL/GenBank/DDBJ databases">
        <authorList>
            <person name="Zhao Q."/>
        </authorList>
    </citation>
    <scope>NUCLEOTIDE SEQUENCE</scope>
    <source>
        <strain evidence="2">cv. W1943</strain>
    </source>
</reference>
<proteinExistence type="predicted"/>
<reference evidence="1" key="2">
    <citation type="submission" date="2015-06" db="UniProtKB">
        <authorList>
            <consortium name="EnsemblPlants"/>
        </authorList>
    </citation>
    <scope>IDENTIFICATION</scope>
</reference>
<dbReference type="EnsemblPlants" id="ORUFI03G16300.1">
    <property type="protein sequence ID" value="ORUFI03G16300.1"/>
    <property type="gene ID" value="ORUFI03G16300"/>
</dbReference>
<keyword evidence="2" id="KW-1185">Reference proteome</keyword>
<dbReference type="Proteomes" id="UP000008022">
    <property type="component" value="Unassembled WGS sequence"/>
</dbReference>
<accession>A0A0E0NUE7</accession>